<organism evidence="1 2">
    <name type="scientific">Hibiscus sabdariffa</name>
    <name type="common">roselle</name>
    <dbReference type="NCBI Taxonomy" id="183260"/>
    <lineage>
        <taxon>Eukaryota</taxon>
        <taxon>Viridiplantae</taxon>
        <taxon>Streptophyta</taxon>
        <taxon>Embryophyta</taxon>
        <taxon>Tracheophyta</taxon>
        <taxon>Spermatophyta</taxon>
        <taxon>Magnoliopsida</taxon>
        <taxon>eudicotyledons</taxon>
        <taxon>Gunneridae</taxon>
        <taxon>Pentapetalae</taxon>
        <taxon>rosids</taxon>
        <taxon>malvids</taxon>
        <taxon>Malvales</taxon>
        <taxon>Malvaceae</taxon>
        <taxon>Malvoideae</taxon>
        <taxon>Hibiscus</taxon>
    </lineage>
</organism>
<sequence>MPIVLVNPTIQSPSTFRTRPPILPSWEGAKMEPSTLRYSFITKDIVVSTFPQLPYKRCKEGFDRIRIHMCLGESQSRSVRRIVLAWLHQIRALEELHCPNFLLQSQDHDGNFHGGKMRLSYVFFKGAKGRNPNIIEEVNRITITNGPGDVLEEIIPAIRKRYPKRGVARSCNRRETGIGHLVFLPQKLYPKGIGVGDK</sequence>
<proteinExistence type="predicted"/>
<evidence type="ECO:0000313" key="2">
    <source>
        <dbReference type="Proteomes" id="UP001396334"/>
    </source>
</evidence>
<evidence type="ECO:0000313" key="1">
    <source>
        <dbReference type="EMBL" id="KAK8489501.1"/>
    </source>
</evidence>
<protein>
    <submittedName>
        <fullName evidence="1">Uncharacterized protein</fullName>
    </submittedName>
</protein>
<comment type="caution">
    <text evidence="1">The sequence shown here is derived from an EMBL/GenBank/DDBJ whole genome shotgun (WGS) entry which is preliminary data.</text>
</comment>
<dbReference type="EMBL" id="JBBPBN010000310">
    <property type="protein sequence ID" value="KAK8489501.1"/>
    <property type="molecule type" value="Genomic_DNA"/>
</dbReference>
<dbReference type="Proteomes" id="UP001396334">
    <property type="component" value="Unassembled WGS sequence"/>
</dbReference>
<keyword evidence="2" id="KW-1185">Reference proteome</keyword>
<name>A0ABR2A8Z5_9ROSI</name>
<accession>A0ABR2A8Z5</accession>
<gene>
    <name evidence="1" type="ORF">V6N11_047455</name>
</gene>
<reference evidence="1 2" key="1">
    <citation type="journal article" date="2024" name="G3 (Bethesda)">
        <title>Genome assembly of Hibiscus sabdariffa L. provides insights into metabolisms of medicinal natural products.</title>
        <authorList>
            <person name="Kim T."/>
        </authorList>
    </citation>
    <scope>NUCLEOTIDE SEQUENCE [LARGE SCALE GENOMIC DNA]</scope>
    <source>
        <strain evidence="1">TK-2024</strain>
        <tissue evidence="1">Old leaves</tissue>
    </source>
</reference>